<keyword evidence="2" id="KW-1185">Reference proteome</keyword>
<name>A0ACD5Z4F2_AVESA</name>
<accession>A0ACD5Z4F2</accession>
<reference evidence="1" key="1">
    <citation type="submission" date="2021-05" db="EMBL/GenBank/DDBJ databases">
        <authorList>
            <person name="Scholz U."/>
            <person name="Mascher M."/>
            <person name="Fiebig A."/>
        </authorList>
    </citation>
    <scope>NUCLEOTIDE SEQUENCE [LARGE SCALE GENOMIC DNA]</scope>
</reference>
<dbReference type="EnsemblPlants" id="AVESA.00010b.r2.6CG1099710.1">
    <property type="protein sequence ID" value="AVESA.00010b.r2.6CG1099710.1.CDS.1"/>
    <property type="gene ID" value="AVESA.00010b.r2.6CG1099710"/>
</dbReference>
<protein>
    <submittedName>
        <fullName evidence="1">Uncharacterized protein</fullName>
    </submittedName>
</protein>
<sequence length="176" mass="19561">MLEMPICTTTPKVFHEDIPTDLLYPTPNEVVDVSAKTKSNEIRIGPITRACAKLLEQQVNSLLNESGVFIDEKFILPKSMHLCMIRFIEEASLAQGGEGMIQEEPSVMIIHGCAREEREAGAWSEENIIEKDARKSEKTGVSGTFHLNSPAYPETRQGGSHLVCQIGSHPDMIRKL</sequence>
<reference evidence="1" key="2">
    <citation type="submission" date="2025-09" db="UniProtKB">
        <authorList>
            <consortium name="EnsemblPlants"/>
        </authorList>
    </citation>
    <scope>IDENTIFICATION</scope>
</reference>
<dbReference type="Proteomes" id="UP001732700">
    <property type="component" value="Chromosome 6C"/>
</dbReference>
<evidence type="ECO:0000313" key="1">
    <source>
        <dbReference type="EnsemblPlants" id="AVESA.00010b.r2.6CG1099710.1.CDS.1"/>
    </source>
</evidence>
<evidence type="ECO:0000313" key="2">
    <source>
        <dbReference type="Proteomes" id="UP001732700"/>
    </source>
</evidence>
<organism evidence="1 2">
    <name type="scientific">Avena sativa</name>
    <name type="common">Oat</name>
    <dbReference type="NCBI Taxonomy" id="4498"/>
    <lineage>
        <taxon>Eukaryota</taxon>
        <taxon>Viridiplantae</taxon>
        <taxon>Streptophyta</taxon>
        <taxon>Embryophyta</taxon>
        <taxon>Tracheophyta</taxon>
        <taxon>Spermatophyta</taxon>
        <taxon>Magnoliopsida</taxon>
        <taxon>Liliopsida</taxon>
        <taxon>Poales</taxon>
        <taxon>Poaceae</taxon>
        <taxon>BOP clade</taxon>
        <taxon>Pooideae</taxon>
        <taxon>Poodae</taxon>
        <taxon>Poeae</taxon>
        <taxon>Poeae Chloroplast Group 1 (Aveneae type)</taxon>
        <taxon>Aveninae</taxon>
        <taxon>Avena</taxon>
    </lineage>
</organism>
<proteinExistence type="predicted"/>